<evidence type="ECO:0000313" key="2">
    <source>
        <dbReference type="Proteomes" id="UP001216579"/>
    </source>
</evidence>
<proteinExistence type="predicted"/>
<accession>A0ABT5ZKD7</accession>
<organism evidence="1 2">
    <name type="scientific">Streptomyces silvisoli</name>
    <dbReference type="NCBI Taxonomy" id="3034235"/>
    <lineage>
        <taxon>Bacteria</taxon>
        <taxon>Bacillati</taxon>
        <taxon>Actinomycetota</taxon>
        <taxon>Actinomycetes</taxon>
        <taxon>Kitasatosporales</taxon>
        <taxon>Streptomycetaceae</taxon>
        <taxon>Streptomyces</taxon>
    </lineage>
</organism>
<sequence>MKSLEIKPVGAVIGGRTEPTEDNWSGTAIIRLKSDFPIEVVQGLEGFSHLRAAGA</sequence>
<keyword evidence="2" id="KW-1185">Reference proteome</keyword>
<reference evidence="1 2" key="1">
    <citation type="submission" date="2023-03" db="EMBL/GenBank/DDBJ databases">
        <title>Draft genome sequence of Streptomyces sp. RB6PN23 isolated from peat swamp forest in Thailand.</title>
        <authorList>
            <person name="Klaysubun C."/>
            <person name="Duangmal K."/>
        </authorList>
    </citation>
    <scope>NUCLEOTIDE SEQUENCE [LARGE SCALE GENOMIC DNA]</scope>
    <source>
        <strain evidence="1 2">RB6PN23</strain>
    </source>
</reference>
<name>A0ABT5ZKD7_9ACTN</name>
<protein>
    <submittedName>
        <fullName evidence="1">Uncharacterized protein</fullName>
    </submittedName>
</protein>
<dbReference type="Proteomes" id="UP001216579">
    <property type="component" value="Unassembled WGS sequence"/>
</dbReference>
<dbReference type="RefSeq" id="WP_276093568.1">
    <property type="nucleotide sequence ID" value="NZ_JARJBC010000006.1"/>
</dbReference>
<dbReference type="EMBL" id="JARJBC010000006">
    <property type="protein sequence ID" value="MDF3290121.1"/>
    <property type="molecule type" value="Genomic_DNA"/>
</dbReference>
<comment type="caution">
    <text evidence="1">The sequence shown here is derived from an EMBL/GenBank/DDBJ whole genome shotgun (WGS) entry which is preliminary data.</text>
</comment>
<evidence type="ECO:0000313" key="1">
    <source>
        <dbReference type="EMBL" id="MDF3290121.1"/>
    </source>
</evidence>
<gene>
    <name evidence="1" type="ORF">P3G67_12875</name>
</gene>